<keyword evidence="1" id="KW-0479">Metal-binding</keyword>
<dbReference type="InterPro" id="IPR013083">
    <property type="entry name" value="Znf_RING/FYVE/PHD"/>
</dbReference>
<dbReference type="Pfam" id="PF08450">
    <property type="entry name" value="SGL"/>
    <property type="match status" value="1"/>
</dbReference>
<organism evidence="8 9">
    <name type="scientific">Sinanodonta woodiana</name>
    <name type="common">Chinese pond mussel</name>
    <name type="synonym">Anodonta woodiana</name>
    <dbReference type="NCBI Taxonomy" id="1069815"/>
    <lineage>
        <taxon>Eukaryota</taxon>
        <taxon>Metazoa</taxon>
        <taxon>Spiralia</taxon>
        <taxon>Lophotrochozoa</taxon>
        <taxon>Mollusca</taxon>
        <taxon>Bivalvia</taxon>
        <taxon>Autobranchia</taxon>
        <taxon>Heteroconchia</taxon>
        <taxon>Palaeoheterodonta</taxon>
        <taxon>Unionida</taxon>
        <taxon>Unionoidea</taxon>
        <taxon>Unionidae</taxon>
        <taxon>Unioninae</taxon>
        <taxon>Sinanodonta</taxon>
    </lineage>
</organism>
<dbReference type="InterPro" id="IPR001841">
    <property type="entry name" value="Znf_RING"/>
</dbReference>
<dbReference type="InterPro" id="IPR000315">
    <property type="entry name" value="Znf_B-box"/>
</dbReference>
<dbReference type="InterPro" id="IPR011042">
    <property type="entry name" value="6-blade_b-propeller_TolB-like"/>
</dbReference>
<dbReference type="SUPFAM" id="SSF57850">
    <property type="entry name" value="RING/U-box"/>
    <property type="match status" value="1"/>
</dbReference>
<keyword evidence="2 4" id="KW-0863">Zinc-finger</keyword>
<dbReference type="Pfam" id="PF00097">
    <property type="entry name" value="zf-C3HC4"/>
    <property type="match status" value="1"/>
</dbReference>
<feature type="compositionally biased region" description="Basic and acidic residues" evidence="5">
    <location>
        <begin position="115"/>
        <end position="130"/>
    </location>
</feature>
<dbReference type="Proteomes" id="UP001634394">
    <property type="component" value="Unassembled WGS sequence"/>
</dbReference>
<dbReference type="SUPFAM" id="SSF101898">
    <property type="entry name" value="NHL repeat"/>
    <property type="match status" value="1"/>
</dbReference>
<dbReference type="InterPro" id="IPR013658">
    <property type="entry name" value="SGL"/>
</dbReference>
<feature type="compositionally biased region" description="Polar residues" evidence="5">
    <location>
        <begin position="132"/>
        <end position="148"/>
    </location>
</feature>
<dbReference type="PROSITE" id="PS00518">
    <property type="entry name" value="ZF_RING_1"/>
    <property type="match status" value="1"/>
</dbReference>
<name>A0ABD3VIM4_SINWO</name>
<dbReference type="InterPro" id="IPR047153">
    <property type="entry name" value="TRIM45/56/19-like"/>
</dbReference>
<evidence type="ECO:0000256" key="1">
    <source>
        <dbReference type="ARBA" id="ARBA00022723"/>
    </source>
</evidence>
<dbReference type="AlphaFoldDB" id="A0ABD3VIM4"/>
<evidence type="ECO:0000256" key="3">
    <source>
        <dbReference type="ARBA" id="ARBA00022833"/>
    </source>
</evidence>
<dbReference type="PROSITE" id="PS50089">
    <property type="entry name" value="ZF_RING_2"/>
    <property type="match status" value="1"/>
</dbReference>
<dbReference type="GO" id="GO:0008270">
    <property type="term" value="F:zinc ion binding"/>
    <property type="evidence" value="ECO:0007669"/>
    <property type="project" value="UniProtKB-KW"/>
</dbReference>
<evidence type="ECO:0000313" key="9">
    <source>
        <dbReference type="Proteomes" id="UP001634394"/>
    </source>
</evidence>
<feature type="compositionally biased region" description="Basic and acidic residues" evidence="5">
    <location>
        <begin position="151"/>
        <end position="161"/>
    </location>
</feature>
<evidence type="ECO:0000256" key="2">
    <source>
        <dbReference type="ARBA" id="ARBA00022771"/>
    </source>
</evidence>
<proteinExistence type="predicted"/>
<dbReference type="PROSITE" id="PS50119">
    <property type="entry name" value="ZF_BBOX"/>
    <property type="match status" value="1"/>
</dbReference>
<evidence type="ECO:0000313" key="8">
    <source>
        <dbReference type="EMBL" id="KAL3860365.1"/>
    </source>
</evidence>
<keyword evidence="9" id="KW-1185">Reference proteome</keyword>
<evidence type="ECO:0000259" key="6">
    <source>
        <dbReference type="PROSITE" id="PS50089"/>
    </source>
</evidence>
<dbReference type="PANTHER" id="PTHR25462">
    <property type="entry name" value="BONUS, ISOFORM C-RELATED"/>
    <property type="match status" value="1"/>
</dbReference>
<dbReference type="InterPro" id="IPR018957">
    <property type="entry name" value="Znf_C3HC4_RING-type"/>
</dbReference>
<gene>
    <name evidence="8" type="ORF">ACJMK2_010501</name>
</gene>
<evidence type="ECO:0000259" key="7">
    <source>
        <dbReference type="PROSITE" id="PS50119"/>
    </source>
</evidence>
<evidence type="ECO:0000256" key="4">
    <source>
        <dbReference type="PROSITE-ProRule" id="PRU00024"/>
    </source>
</evidence>
<accession>A0ABD3VIM4</accession>
<dbReference type="EMBL" id="JBJQND010000012">
    <property type="protein sequence ID" value="KAL3860365.1"/>
    <property type="molecule type" value="Genomic_DNA"/>
</dbReference>
<feature type="domain" description="RING-type" evidence="6">
    <location>
        <begin position="28"/>
        <end position="72"/>
    </location>
</feature>
<reference evidence="8 9" key="1">
    <citation type="submission" date="2024-11" db="EMBL/GenBank/DDBJ databases">
        <title>Chromosome-level genome assembly of the freshwater bivalve Anodonta woodiana.</title>
        <authorList>
            <person name="Chen X."/>
        </authorList>
    </citation>
    <scope>NUCLEOTIDE SEQUENCE [LARGE SCALE GENOMIC DNA]</scope>
    <source>
        <strain evidence="8">MN2024</strain>
        <tissue evidence="8">Gills</tissue>
    </source>
</reference>
<dbReference type="CDD" id="cd19776">
    <property type="entry name" value="Bbox2_TRIM25_C-IV"/>
    <property type="match status" value="1"/>
</dbReference>
<dbReference type="Gene3D" id="3.30.160.60">
    <property type="entry name" value="Classic Zinc Finger"/>
    <property type="match status" value="1"/>
</dbReference>
<dbReference type="Gene3D" id="2.120.10.30">
    <property type="entry name" value="TolB, C-terminal domain"/>
    <property type="match status" value="2"/>
</dbReference>
<dbReference type="PANTHER" id="PTHR25462:SF296">
    <property type="entry name" value="MEIOTIC P26, ISOFORM F"/>
    <property type="match status" value="1"/>
</dbReference>
<dbReference type="SMART" id="SM00184">
    <property type="entry name" value="RING"/>
    <property type="match status" value="1"/>
</dbReference>
<dbReference type="SMART" id="SM00336">
    <property type="entry name" value="BBOX"/>
    <property type="match status" value="2"/>
</dbReference>
<dbReference type="InterPro" id="IPR017907">
    <property type="entry name" value="Znf_RING_CS"/>
</dbReference>
<comment type="caution">
    <text evidence="8">The sequence shown here is derived from an EMBL/GenBank/DDBJ whole genome shotgun (WGS) entry which is preliminary data.</text>
</comment>
<evidence type="ECO:0000256" key="5">
    <source>
        <dbReference type="SAM" id="MobiDB-lite"/>
    </source>
</evidence>
<feature type="compositionally biased region" description="Polar residues" evidence="5">
    <location>
        <begin position="90"/>
        <end position="103"/>
    </location>
</feature>
<protein>
    <submittedName>
        <fullName evidence="8">Uncharacterized protein</fullName>
    </submittedName>
</protein>
<feature type="region of interest" description="Disordered" evidence="5">
    <location>
        <begin position="82"/>
        <end position="175"/>
    </location>
</feature>
<dbReference type="Gene3D" id="3.30.40.10">
    <property type="entry name" value="Zinc/RING finger domain, C3HC4 (zinc finger)"/>
    <property type="match status" value="1"/>
</dbReference>
<keyword evidence="3" id="KW-0862">Zinc</keyword>
<sequence>MASSQQAHTSGKGKVENVSLDVSGQKKCVVCDDILDSAKVLPCTHTFCDSCLDSYLETLSDTENEFPCPMCKVMSPSPRRYSANKRIGGENQNSTMPATSVDQQVPPIDIPGSEDTAKQETNDKSLRDSYPDTLTSIRINNGDTSTPVTARETKRDVETPRGTKGKGKSFSPKNNETLRPYRKCNPCEEMNEIHDAVNFCTSCRESLCAECSRTHKGMKLTKDHTLSPLEEIEPNQLNKAEVSEFCSDHMGNPMVLYCEDHRVPCCNTCVAVHHVRCSNVLSMDRLATLLQEKKAPTLLMARLKQCLLNIDNMTERKTKSQRHLLEQKESSLQQMGQFKDSVIKLLDDLEKRFTDEVENLYDDHIFAIQTHADKMTKMEMTLRNSIKTLKTTMKYGSDTQQVLMMQTLSADCERFERMIHDNINFKDYNFTFMPGEELEASLKTVPSMGIVEIVHKKYFGDLLSCSAKKEGVINVKVAGDNENCIVNSIDITDEGDIILSDYNNMKIKLFDQHGIFRSSTKVNSGPRGVAYLYERKVAISLPDEKLIQILSIEGKYLSQFKNIYTQFKAYRLSFFGNQRMLAICNYETHKTITVITIDGEVERQISKKKGVRGLGGVCFDPVKTYAYVSDKEFVTGYTYAGKRRFQYKFKRTDLRGMTCDLQGNVYVCSRDTRQILQLSPEGKLVKTIVVPMSPQDVAMEPQSNKMVVCGMGNIVHVYRLV</sequence>
<feature type="domain" description="B box-type" evidence="7">
    <location>
        <begin position="182"/>
        <end position="229"/>
    </location>
</feature>